<reference evidence="2 3" key="1">
    <citation type="submission" date="2020-04" db="EMBL/GenBank/DDBJ databases">
        <title>Marinomonas sp. M1K-6 isolated from the deep seawater of the Mariana Trench.</title>
        <authorList>
            <person name="Li Y."/>
        </authorList>
    </citation>
    <scope>NUCLEOTIDE SEQUENCE [LARGE SCALE GENOMIC DNA]</scope>
    <source>
        <strain evidence="2 3">M1K-6</strain>
    </source>
</reference>
<dbReference type="CDD" id="cd23763">
    <property type="entry name" value="ASKHA_ATPase_ROK"/>
    <property type="match status" value="1"/>
</dbReference>
<evidence type="ECO:0000256" key="1">
    <source>
        <dbReference type="ARBA" id="ARBA00006479"/>
    </source>
</evidence>
<dbReference type="AlphaFoldDB" id="A0A847R459"/>
<dbReference type="Gene3D" id="1.10.10.10">
    <property type="entry name" value="Winged helix-like DNA-binding domain superfamily/Winged helix DNA-binding domain"/>
    <property type="match status" value="1"/>
</dbReference>
<dbReference type="Proteomes" id="UP000586067">
    <property type="component" value="Unassembled WGS sequence"/>
</dbReference>
<protein>
    <submittedName>
        <fullName evidence="2">ROK family protein</fullName>
    </submittedName>
</protein>
<dbReference type="SUPFAM" id="SSF46785">
    <property type="entry name" value="Winged helix' DNA-binding domain"/>
    <property type="match status" value="1"/>
</dbReference>
<sequence>MPTPIAHKPSSLAINTDRAFIGCLLEHKALSRAAIASLTGISKPTVSESAQRLLARQVIVECTSKDTQSSKRPSVLYELNRQRGASLAIGLDDVSTQLCLWDLQGNERLSRHLLYPEKRSAATYIKDLLNAIRELIETAKLPLLSIGLSIADPIHPKDGTVVKMPNSPFPVAQEIDFIKQLETVFQCSVVIDNDVNWATLSEQKTSELNNFIYVFLGRGIGCGLFFEHTLIRGHNGMAGEIGYVTLHTGKTLLEGIYDDSFYENTLKQPAQIPSSHMSLIAQAIQSTAQITHPEAIVLGGPLANNPLLQSYMVKALAQTLPSSVVCMSQAPDNAPLYGAAQAAHVLMLVSLGIVNAEEGCAQFGFHKIHFDLLDD</sequence>
<evidence type="ECO:0000313" key="2">
    <source>
        <dbReference type="EMBL" id="NLQ18761.1"/>
    </source>
</evidence>
<dbReference type="EMBL" id="JABAEK010000018">
    <property type="protein sequence ID" value="NLQ18761.1"/>
    <property type="molecule type" value="Genomic_DNA"/>
</dbReference>
<comment type="similarity">
    <text evidence="1">Belongs to the ROK (NagC/XylR) family.</text>
</comment>
<dbReference type="Pfam" id="PF00480">
    <property type="entry name" value="ROK"/>
    <property type="match status" value="1"/>
</dbReference>
<dbReference type="RefSeq" id="WP_168826803.1">
    <property type="nucleotide sequence ID" value="NZ_CP073013.1"/>
</dbReference>
<gene>
    <name evidence="2" type="ORF">HGG82_14225</name>
</gene>
<dbReference type="PANTHER" id="PTHR18964:SF149">
    <property type="entry name" value="BIFUNCTIONAL UDP-N-ACETYLGLUCOSAMINE 2-EPIMERASE_N-ACETYLMANNOSAMINE KINASE"/>
    <property type="match status" value="1"/>
</dbReference>
<name>A0A847R459_9GAMM</name>
<dbReference type="PANTHER" id="PTHR18964">
    <property type="entry name" value="ROK (REPRESSOR, ORF, KINASE) FAMILY"/>
    <property type="match status" value="1"/>
</dbReference>
<dbReference type="InterPro" id="IPR036390">
    <property type="entry name" value="WH_DNA-bd_sf"/>
</dbReference>
<dbReference type="InterPro" id="IPR000600">
    <property type="entry name" value="ROK"/>
</dbReference>
<dbReference type="InterPro" id="IPR036388">
    <property type="entry name" value="WH-like_DNA-bd_sf"/>
</dbReference>
<dbReference type="Gene3D" id="3.30.420.40">
    <property type="match status" value="3"/>
</dbReference>
<organism evidence="2 3">
    <name type="scientific">Marinomonas profundi</name>
    <dbReference type="NCBI Taxonomy" id="2726122"/>
    <lineage>
        <taxon>Bacteria</taxon>
        <taxon>Pseudomonadati</taxon>
        <taxon>Pseudomonadota</taxon>
        <taxon>Gammaproteobacteria</taxon>
        <taxon>Oceanospirillales</taxon>
        <taxon>Oceanospirillaceae</taxon>
        <taxon>Marinomonas</taxon>
    </lineage>
</organism>
<accession>A0A847R459</accession>
<dbReference type="SUPFAM" id="SSF53067">
    <property type="entry name" value="Actin-like ATPase domain"/>
    <property type="match status" value="1"/>
</dbReference>
<evidence type="ECO:0000313" key="3">
    <source>
        <dbReference type="Proteomes" id="UP000586067"/>
    </source>
</evidence>
<comment type="caution">
    <text evidence="2">The sequence shown here is derived from an EMBL/GenBank/DDBJ whole genome shotgun (WGS) entry which is preliminary data.</text>
</comment>
<proteinExistence type="inferred from homology"/>
<dbReference type="InterPro" id="IPR043129">
    <property type="entry name" value="ATPase_NBD"/>
</dbReference>
<keyword evidence="3" id="KW-1185">Reference proteome</keyword>